<dbReference type="Proteomes" id="UP000247781">
    <property type="component" value="Unassembled WGS sequence"/>
</dbReference>
<proteinExistence type="predicted"/>
<dbReference type="SUPFAM" id="SSF53720">
    <property type="entry name" value="ALDH-like"/>
    <property type="match status" value="1"/>
</dbReference>
<evidence type="ECO:0000256" key="1">
    <source>
        <dbReference type="ARBA" id="ARBA00022857"/>
    </source>
</evidence>
<reference evidence="3" key="1">
    <citation type="submission" date="2018-05" db="EMBL/GenBank/DDBJ databases">
        <authorList>
            <person name="Deangelis K."/>
            <person name="Huntemann M."/>
            <person name="Clum A."/>
            <person name="Pillay M."/>
            <person name="Palaniappan K."/>
            <person name="Varghese N."/>
            <person name="Mikhailova N."/>
            <person name="Stamatis D."/>
            <person name="Reddy T."/>
            <person name="Daum C."/>
            <person name="Shapiro N."/>
            <person name="Ivanova N."/>
            <person name="Kyrpides N."/>
            <person name="Woyke T."/>
        </authorList>
    </citation>
    <scope>NUCLEOTIDE SEQUENCE [LARGE SCALE GENOMIC DNA]</scope>
    <source>
        <strain evidence="3">GAS496</strain>
    </source>
</reference>
<name>A0A318HES2_9MYCO</name>
<comment type="caution">
    <text evidence="2">The sequence shown here is derived from an EMBL/GenBank/DDBJ whole genome shotgun (WGS) entry which is preliminary data.</text>
</comment>
<dbReference type="InterPro" id="IPR016161">
    <property type="entry name" value="Ald_DH/histidinol_DH"/>
</dbReference>
<evidence type="ECO:0000313" key="2">
    <source>
        <dbReference type="EMBL" id="PXX07418.1"/>
    </source>
</evidence>
<keyword evidence="1" id="KW-0521">NADP</keyword>
<reference evidence="2 3" key="2">
    <citation type="submission" date="2018-06" db="EMBL/GenBank/DDBJ databases">
        <title>Sequencing of bacterial isolates from soil warming experiment in Harvard Forest, Massachusetts, USA.</title>
        <authorList>
            <person name="Deangelis K.PhD."/>
        </authorList>
    </citation>
    <scope>NUCLEOTIDE SEQUENCE [LARGE SCALE GENOMIC DNA]</scope>
    <source>
        <strain evidence="2 3">GAS496</strain>
    </source>
</reference>
<sequence length="487" mass="54074">MTMFTVPLFIRGELITDDLVEFGTRLEHRFEAPDPVKHAHALPLRSPVDMADMYTVSFDEILDVLTELGQALAFEKNTYIQEAFEACLVSNPMPESILRTGYVALPAMFTRDSMRELAETQVGIEYLEGWVPRRLLDGREIRVRAFGSRTLHIPAGNGGLVAGITVLRNALTRSDAIIKAPSNDPLTAMAIARTLADIAPDHPITRHLAVGYWKGGDEQVEEQLYKPEHVEKIVAWGGLASVKHVTRYIQPGLELIALDPKRSATIIGPEAFNSEDTLREVAMRAACDVGAGNQEGCVNARVIYVLSGTDQPGLDNANRLGGVIYQSMMQLPEFISTKPKVVDRTLLEHIEGSRLTDDWYRVFGGEDTEGAIIVSQIDEPVHYSTMLSGRVANVVPVDSIDKVTDAVNAYTQTIGIYPESLKHELRDRLPLFGAQRLTSLGYAASVNFTIPQDAMEPVRRMCKWIVDEECEPDRVFPLWETPDLEMA</sequence>
<evidence type="ECO:0000313" key="3">
    <source>
        <dbReference type="Proteomes" id="UP000247781"/>
    </source>
</evidence>
<organism evidence="2 3">
    <name type="scientific">Mycolicibacterium moriokaense</name>
    <dbReference type="NCBI Taxonomy" id="39691"/>
    <lineage>
        <taxon>Bacteria</taxon>
        <taxon>Bacillati</taxon>
        <taxon>Actinomycetota</taxon>
        <taxon>Actinomycetes</taxon>
        <taxon>Mycobacteriales</taxon>
        <taxon>Mycobacteriaceae</taxon>
        <taxon>Mycolicibacterium</taxon>
    </lineage>
</organism>
<keyword evidence="3" id="KW-1185">Reference proteome</keyword>
<protein>
    <submittedName>
        <fullName evidence="2">Acyl-CoA reductase-like NAD-dependent aldehyde dehydrogenase</fullName>
    </submittedName>
</protein>
<dbReference type="InterPro" id="IPR008670">
    <property type="entry name" value="CoA_reduct_LuxC"/>
</dbReference>
<dbReference type="EMBL" id="QJJU01000011">
    <property type="protein sequence ID" value="PXX07418.1"/>
    <property type="molecule type" value="Genomic_DNA"/>
</dbReference>
<dbReference type="GO" id="GO:0003995">
    <property type="term" value="F:acyl-CoA dehydrogenase activity"/>
    <property type="evidence" value="ECO:0007669"/>
    <property type="project" value="InterPro"/>
</dbReference>
<dbReference type="GO" id="GO:0008218">
    <property type="term" value="P:bioluminescence"/>
    <property type="evidence" value="ECO:0007669"/>
    <property type="project" value="InterPro"/>
</dbReference>
<dbReference type="AlphaFoldDB" id="A0A318HES2"/>
<dbReference type="Pfam" id="PF05893">
    <property type="entry name" value="LuxC"/>
    <property type="match status" value="1"/>
</dbReference>
<accession>A0A318HES2</accession>
<gene>
    <name evidence="2" type="ORF">C8E89_111202</name>
</gene>